<keyword evidence="3" id="KW-1185">Reference proteome</keyword>
<dbReference type="SUPFAM" id="SSF54427">
    <property type="entry name" value="NTF2-like"/>
    <property type="match status" value="1"/>
</dbReference>
<dbReference type="AlphaFoldDB" id="A0A7W9EHZ3"/>
<accession>A0A7W9EHZ3</accession>
<comment type="caution">
    <text evidence="2">The sequence shown here is derived from an EMBL/GenBank/DDBJ whole genome shotgun (WGS) entry which is preliminary data.</text>
</comment>
<sequence length="190" mass="21835">MSDAADLLARIDRIESRQAIGELPTRYARAIDARDIDAWLGLFVDDVDCGRRGKGHEALRSWIDPGVRTFYRSIHLVCGQVVDFEDADNAVGTVYCRAEHEDGDRWVAMAIVYFDRYARRNGQWYFVTRAEKHWYSSDVLERPAPPFQQWDRWADRLPDLPGAFPTWAPFWARSSDEDIAALTGQPIEGK</sequence>
<gene>
    <name evidence="2" type="ORF">FHR19_001939</name>
</gene>
<dbReference type="Pfam" id="PF13577">
    <property type="entry name" value="SnoaL_4"/>
    <property type="match status" value="1"/>
</dbReference>
<dbReference type="InterPro" id="IPR032710">
    <property type="entry name" value="NTF2-like_dom_sf"/>
</dbReference>
<reference evidence="2 3" key="1">
    <citation type="submission" date="2020-08" db="EMBL/GenBank/DDBJ databases">
        <title>Genomic Encyclopedia of Type Strains, Phase IV (KMG-IV): sequencing the most valuable type-strain genomes for metagenomic binning, comparative biology and taxonomic classification.</title>
        <authorList>
            <person name="Goeker M."/>
        </authorList>
    </citation>
    <scope>NUCLEOTIDE SEQUENCE [LARGE SCALE GENOMIC DNA]</scope>
    <source>
        <strain evidence="2 3">DSM 27244</strain>
    </source>
</reference>
<dbReference type="GO" id="GO:0016853">
    <property type="term" value="F:isomerase activity"/>
    <property type="evidence" value="ECO:0007669"/>
    <property type="project" value="UniProtKB-KW"/>
</dbReference>
<name>A0A7W9EHZ3_9SPHN</name>
<dbReference type="RefSeq" id="WP_184027445.1">
    <property type="nucleotide sequence ID" value="NZ_JACIJJ010000002.1"/>
</dbReference>
<dbReference type="InterPro" id="IPR037401">
    <property type="entry name" value="SnoaL-like"/>
</dbReference>
<evidence type="ECO:0000313" key="2">
    <source>
        <dbReference type="EMBL" id="MBB5698594.1"/>
    </source>
</evidence>
<organism evidence="2 3">
    <name type="scientific">Sphingomonas yantingensis</name>
    <dbReference type="NCBI Taxonomy" id="1241761"/>
    <lineage>
        <taxon>Bacteria</taxon>
        <taxon>Pseudomonadati</taxon>
        <taxon>Pseudomonadota</taxon>
        <taxon>Alphaproteobacteria</taxon>
        <taxon>Sphingomonadales</taxon>
        <taxon>Sphingomonadaceae</taxon>
        <taxon>Sphingomonas</taxon>
    </lineage>
</organism>
<feature type="domain" description="SnoaL-like" evidence="1">
    <location>
        <begin position="13"/>
        <end position="129"/>
    </location>
</feature>
<dbReference type="Gene3D" id="3.10.450.50">
    <property type="match status" value="1"/>
</dbReference>
<dbReference type="EMBL" id="JACIJJ010000002">
    <property type="protein sequence ID" value="MBB5698594.1"/>
    <property type="molecule type" value="Genomic_DNA"/>
</dbReference>
<dbReference type="Proteomes" id="UP000557739">
    <property type="component" value="Unassembled WGS sequence"/>
</dbReference>
<evidence type="ECO:0000313" key="3">
    <source>
        <dbReference type="Proteomes" id="UP000557739"/>
    </source>
</evidence>
<protein>
    <submittedName>
        <fullName evidence="2">Ketosteroid isomerase-like protein</fullName>
    </submittedName>
</protein>
<proteinExistence type="predicted"/>
<dbReference type="CDD" id="cd00531">
    <property type="entry name" value="NTF2_like"/>
    <property type="match status" value="1"/>
</dbReference>
<keyword evidence="2" id="KW-0413">Isomerase</keyword>
<evidence type="ECO:0000259" key="1">
    <source>
        <dbReference type="Pfam" id="PF13577"/>
    </source>
</evidence>